<feature type="transmembrane region" description="Helical" evidence="6">
    <location>
        <begin position="346"/>
        <end position="370"/>
    </location>
</feature>
<sequence>MHERGSGIREQTTDHLRHHAPMTDAVASPPLTRATIAHRAWPIILANASVPLLGLVDTAVIGHFGSTADLGALALGALLFNFVYWSFGFLRMATTGFVAQAAGAGDEAEVRAALLRPLLMGVALGVAVWLLQWPLAAGYFTLMDAGDAVAATGSDYFRARVWGAPAALALYALCGMLIGLGRSRTLLAVQLLLNGLNAGLDVYFAGVLGQGAHGIGLGTAIAEWSTCVVAAVAVWRVLRGRHRDAEPFLPWARIGNRVRLRRTLAANGDIMLRTLCLLAGFGLFARQGTALGDATLAANHLLLQLVSFSAFFLDGFAFVAEALVGAAVGACDRARFRRAVRLSSELALATAMLLAAGLWLGGGVLLGLLTSLQEVVALARAHLPWVALYVLLSVAAFQLDGVFIGATRTREMRNAGVASLAVFALCAWPATAAWGNHGLWAAFVLFVVARALALLPYYRVLERALGTTTPCSGDGGEDAGASAQPPPS</sequence>
<evidence type="ECO:0000256" key="5">
    <source>
        <dbReference type="ARBA" id="ARBA00023136"/>
    </source>
</evidence>
<feature type="transmembrane region" description="Helical" evidence="6">
    <location>
        <begin position="70"/>
        <end position="90"/>
    </location>
</feature>
<evidence type="ECO:0000256" key="4">
    <source>
        <dbReference type="ARBA" id="ARBA00022989"/>
    </source>
</evidence>
<dbReference type="InterPro" id="IPR044644">
    <property type="entry name" value="DinF-like"/>
</dbReference>
<evidence type="ECO:0000256" key="6">
    <source>
        <dbReference type="SAM" id="Phobius"/>
    </source>
</evidence>
<dbReference type="NCBIfam" id="TIGR00797">
    <property type="entry name" value="matE"/>
    <property type="match status" value="1"/>
</dbReference>
<keyword evidence="3 6" id="KW-0812">Transmembrane</keyword>
<dbReference type="GO" id="GO:0042910">
    <property type="term" value="F:xenobiotic transmembrane transporter activity"/>
    <property type="evidence" value="ECO:0007669"/>
    <property type="project" value="InterPro"/>
</dbReference>
<comment type="subcellular location">
    <subcellularLocation>
        <location evidence="1">Membrane</location>
        <topology evidence="1">Multi-pass membrane protein</topology>
    </subcellularLocation>
</comment>
<accession>A0A1Y5Q2E7</accession>
<comment type="similarity">
    <text evidence="2">Belongs to the multi antimicrobial extrusion (MATE) (TC 2.A.66.1) family.</text>
</comment>
<evidence type="ECO:0000313" key="7">
    <source>
        <dbReference type="EMBL" id="SBV36403.1"/>
    </source>
</evidence>
<feature type="transmembrane region" description="Helical" evidence="6">
    <location>
        <begin position="440"/>
        <end position="458"/>
    </location>
</feature>
<protein>
    <submittedName>
        <fullName evidence="7">MATE efflux family protein</fullName>
    </submittedName>
</protein>
<feature type="transmembrane region" description="Helical" evidence="6">
    <location>
        <begin position="382"/>
        <end position="403"/>
    </location>
</feature>
<keyword evidence="4 6" id="KW-1133">Transmembrane helix</keyword>
<feature type="transmembrane region" description="Helical" evidence="6">
    <location>
        <begin position="118"/>
        <end position="142"/>
    </location>
</feature>
<feature type="transmembrane region" description="Helical" evidence="6">
    <location>
        <begin position="305"/>
        <end position="326"/>
    </location>
</feature>
<dbReference type="GO" id="GO:0005886">
    <property type="term" value="C:plasma membrane"/>
    <property type="evidence" value="ECO:0007669"/>
    <property type="project" value="TreeGrafter"/>
</dbReference>
<keyword evidence="5 6" id="KW-0472">Membrane</keyword>
<dbReference type="InterPro" id="IPR002528">
    <property type="entry name" value="MATE_fam"/>
</dbReference>
<feature type="transmembrane region" description="Helical" evidence="6">
    <location>
        <begin position="43"/>
        <end position="64"/>
    </location>
</feature>
<name>A0A1Y5Q2E7_9GAMM</name>
<feature type="transmembrane region" description="Helical" evidence="6">
    <location>
        <begin position="215"/>
        <end position="238"/>
    </location>
</feature>
<organism evidence="7">
    <name type="scientific">uncultured Stenotrophomonas sp</name>
    <dbReference type="NCBI Taxonomy" id="165438"/>
    <lineage>
        <taxon>Bacteria</taxon>
        <taxon>Pseudomonadati</taxon>
        <taxon>Pseudomonadota</taxon>
        <taxon>Gammaproteobacteria</taxon>
        <taxon>Lysobacterales</taxon>
        <taxon>Lysobacteraceae</taxon>
        <taxon>Stenotrophomonas</taxon>
        <taxon>environmental samples</taxon>
    </lineage>
</organism>
<gene>
    <name evidence="7" type="ORF">STPYR_11333</name>
</gene>
<dbReference type="PANTHER" id="PTHR42893">
    <property type="entry name" value="PROTEIN DETOXIFICATION 44, CHLOROPLASTIC-RELATED"/>
    <property type="match status" value="1"/>
</dbReference>
<feature type="transmembrane region" description="Helical" evidence="6">
    <location>
        <begin position="187"/>
        <end position="209"/>
    </location>
</feature>
<dbReference type="GO" id="GO:0015297">
    <property type="term" value="F:antiporter activity"/>
    <property type="evidence" value="ECO:0007669"/>
    <property type="project" value="InterPro"/>
</dbReference>
<proteinExistence type="inferred from homology"/>
<dbReference type="EMBL" id="FLTS01000001">
    <property type="protein sequence ID" value="SBV36403.1"/>
    <property type="molecule type" value="Genomic_DNA"/>
</dbReference>
<dbReference type="PANTHER" id="PTHR42893:SF46">
    <property type="entry name" value="PROTEIN DETOXIFICATION 44, CHLOROPLASTIC"/>
    <property type="match status" value="1"/>
</dbReference>
<dbReference type="CDD" id="cd13136">
    <property type="entry name" value="MATE_DinF_like"/>
    <property type="match status" value="1"/>
</dbReference>
<evidence type="ECO:0000256" key="1">
    <source>
        <dbReference type="ARBA" id="ARBA00004141"/>
    </source>
</evidence>
<reference evidence="7" key="1">
    <citation type="submission" date="2016-03" db="EMBL/GenBank/DDBJ databases">
        <authorList>
            <person name="Ploux O."/>
        </authorList>
    </citation>
    <scope>NUCLEOTIDE SEQUENCE</scope>
    <source>
        <strain evidence="7">UC10</strain>
    </source>
</reference>
<dbReference type="Pfam" id="PF01554">
    <property type="entry name" value="MatE"/>
    <property type="match status" value="2"/>
</dbReference>
<feature type="transmembrane region" description="Helical" evidence="6">
    <location>
        <begin position="415"/>
        <end position="434"/>
    </location>
</feature>
<evidence type="ECO:0000256" key="3">
    <source>
        <dbReference type="ARBA" id="ARBA00022692"/>
    </source>
</evidence>
<feature type="transmembrane region" description="Helical" evidence="6">
    <location>
        <begin position="264"/>
        <end position="285"/>
    </location>
</feature>
<feature type="transmembrane region" description="Helical" evidence="6">
    <location>
        <begin position="162"/>
        <end position="180"/>
    </location>
</feature>
<evidence type="ECO:0000256" key="2">
    <source>
        <dbReference type="ARBA" id="ARBA00010199"/>
    </source>
</evidence>
<dbReference type="AlphaFoldDB" id="A0A1Y5Q2E7"/>